<evidence type="ECO:0000256" key="3">
    <source>
        <dbReference type="ARBA" id="ARBA00016275"/>
    </source>
</evidence>
<evidence type="ECO:0000256" key="4">
    <source>
        <dbReference type="ARBA" id="ARBA00022692"/>
    </source>
</evidence>
<dbReference type="OrthoDB" id="5409308at2759"/>
<accession>A0A443S7G9</accession>
<dbReference type="SMART" id="SM01378">
    <property type="entry name" value="Romo1"/>
    <property type="match status" value="1"/>
</dbReference>
<feature type="transmembrane region" description="Helical" evidence="10">
    <location>
        <begin position="61"/>
        <end position="78"/>
    </location>
</feature>
<organism evidence="11 12">
    <name type="scientific">Leptotrombidium deliense</name>
    <dbReference type="NCBI Taxonomy" id="299467"/>
    <lineage>
        <taxon>Eukaryota</taxon>
        <taxon>Metazoa</taxon>
        <taxon>Ecdysozoa</taxon>
        <taxon>Arthropoda</taxon>
        <taxon>Chelicerata</taxon>
        <taxon>Arachnida</taxon>
        <taxon>Acari</taxon>
        <taxon>Acariformes</taxon>
        <taxon>Trombidiformes</taxon>
        <taxon>Prostigmata</taxon>
        <taxon>Anystina</taxon>
        <taxon>Parasitengona</taxon>
        <taxon>Trombiculoidea</taxon>
        <taxon>Trombiculidae</taxon>
        <taxon>Leptotrombidium</taxon>
    </lineage>
</organism>
<dbReference type="Pfam" id="PF10247">
    <property type="entry name" value="Romo1"/>
    <property type="match status" value="1"/>
</dbReference>
<evidence type="ECO:0000313" key="11">
    <source>
        <dbReference type="EMBL" id="RWS23461.1"/>
    </source>
</evidence>
<dbReference type="GO" id="GO:0045039">
    <property type="term" value="P:protein insertion into mitochondrial inner membrane"/>
    <property type="evidence" value="ECO:0007669"/>
    <property type="project" value="TreeGrafter"/>
</dbReference>
<sequence>MPAVNRQPQPGGQVPCSSRVKMGFAIGFTVGFVTGGLFGGFTGLRAGLRNVDLLQSVGKTMIQGGFTFGTFMAIGTAIRC</sequence>
<dbReference type="Proteomes" id="UP000288716">
    <property type="component" value="Unassembled WGS sequence"/>
</dbReference>
<dbReference type="GO" id="GO:0030150">
    <property type="term" value="P:protein import into mitochondrial matrix"/>
    <property type="evidence" value="ECO:0007669"/>
    <property type="project" value="TreeGrafter"/>
</dbReference>
<comment type="similarity">
    <text evidence="2">Belongs to the MGR2 family.</text>
</comment>
<name>A0A443S7G9_9ACAR</name>
<dbReference type="STRING" id="299467.A0A443S7G9"/>
<dbReference type="PANTHER" id="PTHR28525">
    <property type="entry name" value="REACTIVE OXYGEN SPECIES MODULATOR 1"/>
    <property type="match status" value="1"/>
</dbReference>
<dbReference type="VEuPathDB" id="VectorBase:LDEU008580"/>
<evidence type="ECO:0000256" key="1">
    <source>
        <dbReference type="ARBA" id="ARBA00004370"/>
    </source>
</evidence>
<dbReference type="PANTHER" id="PTHR28525:SF1">
    <property type="entry name" value="REACTIVE OXYGEN SPECIES MODULATOR 1"/>
    <property type="match status" value="1"/>
</dbReference>
<evidence type="ECO:0000256" key="8">
    <source>
        <dbReference type="ARBA" id="ARBA00025243"/>
    </source>
</evidence>
<protein>
    <recommendedName>
        <fullName evidence="3">Reactive oxygen species modulator 1</fullName>
    </recommendedName>
    <alternativeName>
        <fullName evidence="9">Protein MGR2 homolog</fullName>
    </alternativeName>
</protein>
<evidence type="ECO:0000256" key="7">
    <source>
        <dbReference type="ARBA" id="ARBA00025225"/>
    </source>
</evidence>
<feature type="transmembrane region" description="Helical" evidence="10">
    <location>
        <begin position="20"/>
        <end position="41"/>
    </location>
</feature>
<dbReference type="EMBL" id="NCKV01006408">
    <property type="protein sequence ID" value="RWS23461.1"/>
    <property type="molecule type" value="Genomic_DNA"/>
</dbReference>
<comment type="function">
    <text evidence="7">Has antibacterial activity against a variety of bacteria including S.aureus, P.aeruginosa and M.tuberculosis. Acts by inducing bacterial membrane breakage.</text>
</comment>
<comment type="subcellular location">
    <subcellularLocation>
        <location evidence="1">Membrane</location>
    </subcellularLocation>
</comment>
<dbReference type="InterPro" id="IPR018450">
    <property type="entry name" value="Romo1/Mgr2"/>
</dbReference>
<dbReference type="GO" id="GO:0005744">
    <property type="term" value="C:TIM23 mitochondrial import inner membrane translocase complex"/>
    <property type="evidence" value="ECO:0007669"/>
    <property type="project" value="TreeGrafter"/>
</dbReference>
<evidence type="ECO:0000256" key="5">
    <source>
        <dbReference type="ARBA" id="ARBA00022989"/>
    </source>
</evidence>
<comment type="function">
    <text evidence="8">Induces production of reactive oxygen species (ROS) which are necessary for cell proliferation. May play a role in inducing oxidative DNA damage and replicative senescence. May play a role in the coordination of mitochondrial morphology and cell proliferation.</text>
</comment>
<dbReference type="AlphaFoldDB" id="A0A443S7G9"/>
<keyword evidence="5 10" id="KW-1133">Transmembrane helix</keyword>
<keyword evidence="4 10" id="KW-0812">Transmembrane</keyword>
<keyword evidence="12" id="KW-1185">Reference proteome</keyword>
<evidence type="ECO:0000256" key="6">
    <source>
        <dbReference type="ARBA" id="ARBA00023136"/>
    </source>
</evidence>
<evidence type="ECO:0000256" key="2">
    <source>
        <dbReference type="ARBA" id="ARBA00007839"/>
    </source>
</evidence>
<proteinExistence type="inferred from homology"/>
<evidence type="ECO:0000256" key="9">
    <source>
        <dbReference type="ARBA" id="ARBA00032686"/>
    </source>
</evidence>
<evidence type="ECO:0000313" key="12">
    <source>
        <dbReference type="Proteomes" id="UP000288716"/>
    </source>
</evidence>
<gene>
    <name evidence="11" type="ORF">B4U80_00459</name>
</gene>
<evidence type="ECO:0000256" key="10">
    <source>
        <dbReference type="SAM" id="Phobius"/>
    </source>
</evidence>
<reference evidence="11 12" key="1">
    <citation type="journal article" date="2018" name="Gigascience">
        <title>Genomes of trombidid mites reveal novel predicted allergens and laterally-transferred genes associated with secondary metabolism.</title>
        <authorList>
            <person name="Dong X."/>
            <person name="Chaisiri K."/>
            <person name="Xia D."/>
            <person name="Armstrong S.D."/>
            <person name="Fang Y."/>
            <person name="Donnelly M.J."/>
            <person name="Kadowaki T."/>
            <person name="McGarry J.W."/>
            <person name="Darby A.C."/>
            <person name="Makepeace B.L."/>
        </authorList>
    </citation>
    <scope>NUCLEOTIDE SEQUENCE [LARGE SCALE GENOMIC DNA]</scope>
    <source>
        <strain evidence="11">UoL-UT</strain>
    </source>
</reference>
<keyword evidence="6 10" id="KW-0472">Membrane</keyword>
<comment type="caution">
    <text evidence="11">The sequence shown here is derived from an EMBL/GenBank/DDBJ whole genome shotgun (WGS) entry which is preliminary data.</text>
</comment>